<dbReference type="GO" id="GO:0016491">
    <property type="term" value="F:oxidoreductase activity"/>
    <property type="evidence" value="ECO:0007669"/>
    <property type="project" value="UniProtKB-KW"/>
</dbReference>
<dbReference type="Pfam" id="PF13434">
    <property type="entry name" value="Lys_Orn_oxgnase"/>
    <property type="match status" value="1"/>
</dbReference>
<comment type="cofactor">
    <cofactor evidence="1">
        <name>FAD</name>
        <dbReference type="ChEBI" id="CHEBI:57692"/>
    </cofactor>
</comment>
<dbReference type="PANTHER" id="PTHR42802:SF1">
    <property type="entry name" value="L-ORNITHINE N(5)-MONOOXYGENASE"/>
    <property type="match status" value="1"/>
</dbReference>
<evidence type="ECO:0000256" key="6">
    <source>
        <dbReference type="ARBA" id="ARBA00022857"/>
    </source>
</evidence>
<proteinExistence type="inferred from homology"/>
<dbReference type="KEGG" id="asol:BEN76_08850"/>
<accession>A0A1P8EIV0</accession>
<sequence length="451" mass="52046">MKEYKMSAQHIYDIVGIGVGPFNLGLACLTQPLNELSTIFFDGKNEFDWHSGIMPEGSTLQIPFIADLVSFADPKSPYTFLNYLKLHNKLYQFFIRESFFILRAEYNLYCKWVAEQLENVHFKSFVERIDYDETCKLYTLRVKQSEGDITVVTRNLVLGTGTTPIIPKFCQGYPEQVHSSADYSSHKKDYLNKKSITIVGGGQSGAEIYYDLLSEIDQHQYQLNWLTKAPHFFSMDLGKLTLEFTSPDYTSHFYSLDEDKRDQVIASQNVLYKGIELSFVNRIYDLLYQKSLHRPLPTRMMPNCALDNLEKNGNHLNLTFNNSDINKRFKLESDVLILALGYEYKIPECLTPIRSHINWDSKGRIELNWNYSINDQNTIFAQNIGIYSHGFTVPDLGMGCYRNAIIINTILGREVYPIEKRIAYQEFAPLAEEMVPPVKTMLKSNNTELSF</sequence>
<dbReference type="PROSITE" id="PS51257">
    <property type="entry name" value="PROKAR_LIPOPROTEIN"/>
    <property type="match status" value="1"/>
</dbReference>
<keyword evidence="4" id="KW-0285">Flavoprotein</keyword>
<keyword evidence="5" id="KW-0274">FAD</keyword>
<gene>
    <name evidence="8" type="ORF">BEN76_08850</name>
</gene>
<evidence type="ECO:0000313" key="8">
    <source>
        <dbReference type="EMBL" id="APV36119.1"/>
    </source>
</evidence>
<dbReference type="EMBL" id="CP016896">
    <property type="protein sequence ID" value="APV36119.1"/>
    <property type="molecule type" value="Genomic_DNA"/>
</dbReference>
<dbReference type="STRING" id="487316.BEN76_08850"/>
<evidence type="ECO:0000256" key="5">
    <source>
        <dbReference type="ARBA" id="ARBA00022827"/>
    </source>
</evidence>
<dbReference type="AlphaFoldDB" id="A0A1P8EIV0"/>
<dbReference type="SUPFAM" id="SSF51905">
    <property type="entry name" value="FAD/NAD(P)-binding domain"/>
    <property type="match status" value="1"/>
</dbReference>
<dbReference type="Gene3D" id="3.50.50.60">
    <property type="entry name" value="FAD/NAD(P)-binding domain"/>
    <property type="match status" value="1"/>
</dbReference>
<comment type="similarity">
    <text evidence="3">Belongs to the lysine N(6)-hydroxylase/L-ornithine N(5)-oxygenase family.</text>
</comment>
<name>A0A1P8EIV0_9GAMM</name>
<comment type="pathway">
    <text evidence="2">Siderophore biosynthesis.</text>
</comment>
<organism evidence="8 9">
    <name type="scientific">Acinetobacter soli</name>
    <dbReference type="NCBI Taxonomy" id="487316"/>
    <lineage>
        <taxon>Bacteria</taxon>
        <taxon>Pseudomonadati</taxon>
        <taxon>Pseudomonadota</taxon>
        <taxon>Gammaproteobacteria</taxon>
        <taxon>Moraxellales</taxon>
        <taxon>Moraxellaceae</taxon>
        <taxon>Acinetobacter</taxon>
    </lineage>
</organism>
<evidence type="ECO:0000313" key="9">
    <source>
        <dbReference type="Proteomes" id="UP000185674"/>
    </source>
</evidence>
<evidence type="ECO:0000256" key="4">
    <source>
        <dbReference type="ARBA" id="ARBA00022630"/>
    </source>
</evidence>
<keyword evidence="6" id="KW-0521">NADP</keyword>
<evidence type="ECO:0000256" key="1">
    <source>
        <dbReference type="ARBA" id="ARBA00001974"/>
    </source>
</evidence>
<evidence type="ECO:0000256" key="3">
    <source>
        <dbReference type="ARBA" id="ARBA00007588"/>
    </source>
</evidence>
<evidence type="ECO:0000256" key="2">
    <source>
        <dbReference type="ARBA" id="ARBA00004924"/>
    </source>
</evidence>
<dbReference type="InterPro" id="IPR025700">
    <property type="entry name" value="Lys/Orn_oxygenase"/>
</dbReference>
<evidence type="ECO:0000256" key="7">
    <source>
        <dbReference type="ARBA" id="ARBA00023002"/>
    </source>
</evidence>
<reference evidence="8 9" key="1">
    <citation type="submission" date="2016-08" db="EMBL/GenBank/DDBJ databases">
        <title>Complete genome sequence of Acinetobacter baylyi strain GFJ2.</title>
        <authorList>
            <person name="Tabata M."/>
            <person name="Kuboki S."/>
            <person name="Gibu N."/>
            <person name="Kinouchi Y."/>
            <person name="Vangnai A."/>
            <person name="Kasai D."/>
            <person name="Fukuda M."/>
        </authorList>
    </citation>
    <scope>NUCLEOTIDE SEQUENCE [LARGE SCALE GENOMIC DNA]</scope>
    <source>
        <strain evidence="8 9">GFJ2</strain>
    </source>
</reference>
<dbReference type="Proteomes" id="UP000185674">
    <property type="component" value="Chromosome"/>
</dbReference>
<dbReference type="PANTHER" id="PTHR42802">
    <property type="entry name" value="MONOOXYGENASE"/>
    <property type="match status" value="1"/>
</dbReference>
<keyword evidence="7" id="KW-0560">Oxidoreductase</keyword>
<protein>
    <submittedName>
        <fullName evidence="8">Alcaligin biosynthesis protein</fullName>
    </submittedName>
</protein>
<dbReference type="InterPro" id="IPR036188">
    <property type="entry name" value="FAD/NAD-bd_sf"/>
</dbReference>